<proteinExistence type="predicted"/>
<dbReference type="Proteomes" id="UP000000238">
    <property type="component" value="Chromosome"/>
</dbReference>
<evidence type="ECO:0000313" key="2">
    <source>
        <dbReference type="EMBL" id="ABC29953.1"/>
    </source>
</evidence>
<name>Q2SHC1_HAHCH</name>
<dbReference type="OrthoDB" id="9810174at2"/>
<accession>Q2SHC1</accession>
<dbReference type="RefSeq" id="WP_011397022.1">
    <property type="nucleotide sequence ID" value="NC_007645.1"/>
</dbReference>
<gene>
    <name evidence="2" type="ordered locus">HCH_03190</name>
</gene>
<reference evidence="2 3" key="1">
    <citation type="journal article" date="2005" name="Nucleic Acids Res.">
        <title>Genomic blueprint of Hahella chejuensis, a marine microbe producing an algicidal agent.</title>
        <authorList>
            <person name="Jeong H."/>
            <person name="Yim J.H."/>
            <person name="Lee C."/>
            <person name="Choi S.-H."/>
            <person name="Park Y.K."/>
            <person name="Yoon S.H."/>
            <person name="Hur C.-G."/>
            <person name="Kang H.-Y."/>
            <person name="Kim D."/>
            <person name="Lee H.H."/>
            <person name="Park K.H."/>
            <person name="Park S.-H."/>
            <person name="Park H.-S."/>
            <person name="Lee H.K."/>
            <person name="Oh T.K."/>
            <person name="Kim J.F."/>
        </authorList>
    </citation>
    <scope>NUCLEOTIDE SEQUENCE [LARGE SCALE GENOMIC DNA]</scope>
    <source>
        <strain evidence="2 3">KCTC 2396</strain>
    </source>
</reference>
<dbReference type="EMBL" id="CP000155">
    <property type="protein sequence ID" value="ABC29953.1"/>
    <property type="molecule type" value="Genomic_DNA"/>
</dbReference>
<dbReference type="AlphaFoldDB" id="Q2SHC1"/>
<evidence type="ECO:0000313" key="3">
    <source>
        <dbReference type="Proteomes" id="UP000000238"/>
    </source>
</evidence>
<dbReference type="eggNOG" id="COG4675">
    <property type="taxonomic scope" value="Bacteria"/>
</dbReference>
<dbReference type="InterPro" id="IPR037053">
    <property type="entry name" value="Phage_tail_collar_dom_sf"/>
</dbReference>
<dbReference type="SUPFAM" id="SSF88874">
    <property type="entry name" value="Receptor-binding domain of short tail fibre protein gp12"/>
    <property type="match status" value="1"/>
</dbReference>
<dbReference type="KEGG" id="hch:HCH_03190"/>
<organism evidence="2 3">
    <name type="scientific">Hahella chejuensis (strain KCTC 2396)</name>
    <dbReference type="NCBI Taxonomy" id="349521"/>
    <lineage>
        <taxon>Bacteria</taxon>
        <taxon>Pseudomonadati</taxon>
        <taxon>Pseudomonadota</taxon>
        <taxon>Gammaproteobacteria</taxon>
        <taxon>Oceanospirillales</taxon>
        <taxon>Hahellaceae</taxon>
        <taxon>Hahella</taxon>
    </lineage>
</organism>
<dbReference type="Pfam" id="PF07484">
    <property type="entry name" value="Collar"/>
    <property type="match status" value="1"/>
</dbReference>
<dbReference type="InterPro" id="IPR011083">
    <property type="entry name" value="Phage_tail_collar_dom"/>
</dbReference>
<dbReference type="STRING" id="349521.HCH_03190"/>
<keyword evidence="3" id="KW-1185">Reference proteome</keyword>
<evidence type="ECO:0000259" key="1">
    <source>
        <dbReference type="Pfam" id="PF07484"/>
    </source>
</evidence>
<protein>
    <submittedName>
        <fullName evidence="2">Microcystin-dependent protein</fullName>
    </submittedName>
</protein>
<sequence>MTPYIGQISMMGFGFPPEDWAQCDGQIQQITQNQALYSLIGIYFGGNGTSTYALPDLRGRTPVHLGASYSSQVGVTGGLEQVTITESTMGAHNHPVYASSSPADKGGPKSDRILAETPDIYCPADNLTTMNSQAIGLNGGSSGSVTPHANMQPSLTINFCIALSGAYPQRN</sequence>
<dbReference type="HOGENOM" id="CLU_087872_1_1_6"/>
<feature type="domain" description="Phage tail collar" evidence="1">
    <location>
        <begin position="6"/>
        <end position="62"/>
    </location>
</feature>
<dbReference type="Gene3D" id="3.90.1340.10">
    <property type="entry name" value="Phage tail collar domain"/>
    <property type="match status" value="1"/>
</dbReference>